<reference evidence="2" key="1">
    <citation type="submission" date="2017-03" db="EMBL/GenBank/DDBJ databases">
        <title>Phytopthora megakarya and P. palmivora, two closely related causual agents of cacao black pod achieved similar genome size and gene model numbers by different mechanisms.</title>
        <authorList>
            <person name="Ali S."/>
            <person name="Shao J."/>
            <person name="Larry D.J."/>
            <person name="Kronmiller B."/>
            <person name="Shen D."/>
            <person name="Strem M.D."/>
            <person name="Melnick R.L."/>
            <person name="Guiltinan M.J."/>
            <person name="Tyler B.M."/>
            <person name="Meinhardt L.W."/>
            <person name="Bailey B.A."/>
        </authorList>
    </citation>
    <scope>NUCLEOTIDE SEQUENCE [LARGE SCALE GENOMIC DNA]</scope>
    <source>
        <strain evidence="2">zdho120</strain>
    </source>
</reference>
<name>A0A225VPK9_9STRA</name>
<dbReference type="EMBL" id="NBNE01003741">
    <property type="protein sequence ID" value="OWZ06959.1"/>
    <property type="molecule type" value="Genomic_DNA"/>
</dbReference>
<accession>A0A225VPK9</accession>
<comment type="caution">
    <text evidence="1">The sequence shown here is derived from an EMBL/GenBank/DDBJ whole genome shotgun (WGS) entry which is preliminary data.</text>
</comment>
<sequence>CLALIIHHEHFLRQHLDKTHTLFSSQIFSQNRLLKKLRGKTHLCCGICKSTNMKATGIPPHFAIAMTCQRSC</sequence>
<organism evidence="1 2">
    <name type="scientific">Phytophthora megakarya</name>
    <dbReference type="NCBI Taxonomy" id="4795"/>
    <lineage>
        <taxon>Eukaryota</taxon>
        <taxon>Sar</taxon>
        <taxon>Stramenopiles</taxon>
        <taxon>Oomycota</taxon>
        <taxon>Peronosporomycetes</taxon>
        <taxon>Peronosporales</taxon>
        <taxon>Peronosporaceae</taxon>
        <taxon>Phytophthora</taxon>
    </lineage>
</organism>
<evidence type="ECO:0000313" key="2">
    <source>
        <dbReference type="Proteomes" id="UP000198211"/>
    </source>
</evidence>
<feature type="non-terminal residue" evidence="1">
    <location>
        <position position="1"/>
    </location>
</feature>
<gene>
    <name evidence="1" type="ORF">PHMEG_00020714</name>
</gene>
<proteinExistence type="predicted"/>
<keyword evidence="2" id="KW-1185">Reference proteome</keyword>
<evidence type="ECO:0000313" key="1">
    <source>
        <dbReference type="EMBL" id="OWZ06959.1"/>
    </source>
</evidence>
<dbReference type="AlphaFoldDB" id="A0A225VPK9"/>
<dbReference type="Proteomes" id="UP000198211">
    <property type="component" value="Unassembled WGS sequence"/>
</dbReference>
<protein>
    <submittedName>
        <fullName evidence="1">Uncharacterized protein</fullName>
    </submittedName>
</protein>